<feature type="domain" description="Glycosyl hydrolase family 13 catalytic" evidence="8">
    <location>
        <begin position="597"/>
        <end position="942"/>
    </location>
</feature>
<feature type="active site" description="Nucleophile" evidence="6">
    <location>
        <position position="777"/>
    </location>
</feature>
<dbReference type="STRING" id="56458.SB85_16100"/>
<evidence type="ECO:0000313" key="9">
    <source>
        <dbReference type="EMBL" id="PPU82859.1"/>
    </source>
</evidence>
<dbReference type="GO" id="GO:0016758">
    <property type="term" value="F:hexosyltransferase activity"/>
    <property type="evidence" value="ECO:0007669"/>
    <property type="project" value="UniProtKB-UniRule"/>
</dbReference>
<reference evidence="9 10" key="1">
    <citation type="submission" date="2016-08" db="EMBL/GenBank/DDBJ databases">
        <authorList>
            <person name="Seilhamer J.J."/>
        </authorList>
    </citation>
    <scope>NUCLEOTIDE SEQUENCE [LARGE SCALE GENOMIC DNA]</scope>
    <source>
        <strain evidence="9 10">CFBP4641</strain>
    </source>
</reference>
<dbReference type="CDD" id="cd11344">
    <property type="entry name" value="AmyAc_GlgE_like"/>
    <property type="match status" value="1"/>
</dbReference>
<feature type="binding site" evidence="6">
    <location>
        <position position="740"/>
    </location>
    <ligand>
        <name>alpha-maltose 1-phosphate</name>
        <dbReference type="ChEBI" id="CHEBI:63576"/>
    </ligand>
</feature>
<dbReference type="RefSeq" id="WP_029561795.1">
    <property type="nucleotide sequence ID" value="NZ_CP132343.1"/>
</dbReference>
<proteinExistence type="inferred from homology"/>
<keyword evidence="4 6" id="KW-0119">Carbohydrate metabolism</keyword>
<dbReference type="HAMAP" id="MF_02124">
    <property type="entry name" value="GlgE"/>
    <property type="match status" value="1"/>
</dbReference>
<evidence type="ECO:0000256" key="7">
    <source>
        <dbReference type="SAM" id="MobiDB-lite"/>
    </source>
</evidence>
<dbReference type="InterPro" id="IPR026585">
    <property type="entry name" value="GlgE"/>
</dbReference>
<dbReference type="InterPro" id="IPR017853">
    <property type="entry name" value="GH"/>
</dbReference>
<dbReference type="AlphaFoldDB" id="A0A2P5Z4P5"/>
<evidence type="ECO:0000313" key="10">
    <source>
        <dbReference type="Proteomes" id="UP000247346"/>
    </source>
</evidence>
<feature type="region of interest" description="Disordered" evidence="7">
    <location>
        <begin position="269"/>
        <end position="294"/>
    </location>
</feature>
<evidence type="ECO:0000256" key="6">
    <source>
        <dbReference type="HAMAP-Rule" id="MF_02124"/>
    </source>
</evidence>
<dbReference type="PANTHER" id="PTHR47786:SF2">
    <property type="entry name" value="GLYCOSYL HYDROLASE FAMILY 13 CATALYTIC DOMAIN-CONTAINING PROTEIN"/>
    <property type="match status" value="1"/>
</dbReference>
<dbReference type="Pfam" id="PF21702">
    <property type="entry name" value="GLGE_C"/>
    <property type="match status" value="1"/>
</dbReference>
<evidence type="ECO:0000259" key="8">
    <source>
        <dbReference type="SMART" id="SM00642"/>
    </source>
</evidence>
<keyword evidence="2 6" id="KW-0328">Glycosyltransferase</keyword>
<dbReference type="InterPro" id="IPR013780">
    <property type="entry name" value="Glyco_hydro_b"/>
</dbReference>
<dbReference type="InterPro" id="IPR006047">
    <property type="entry name" value="GH13_cat_dom"/>
</dbReference>
<feature type="binding site" evidence="6">
    <location>
        <position position="645"/>
    </location>
    <ligand>
        <name>alpha-maltose 1-phosphate</name>
        <dbReference type="ChEBI" id="CHEBI:63576"/>
    </ligand>
</feature>
<dbReference type="GO" id="GO:0030979">
    <property type="term" value="P:alpha-glucan biosynthetic process"/>
    <property type="evidence" value="ECO:0007669"/>
    <property type="project" value="UniProtKB-UniRule"/>
</dbReference>
<keyword evidence="3 6" id="KW-0808">Transferase</keyword>
<comment type="catalytic activity">
    <reaction evidence="5 6">
        <text>alpha-maltose 1-phosphate + [(1-&gt;4)-alpha-D-glucosyl](n) = [(1-&gt;4)-alpha-D-glucosyl](n+2) + phosphate</text>
        <dbReference type="Rhea" id="RHEA:42692"/>
        <dbReference type="Rhea" id="RHEA-COMP:9584"/>
        <dbReference type="Rhea" id="RHEA-COMP:10183"/>
        <dbReference type="ChEBI" id="CHEBI:15444"/>
        <dbReference type="ChEBI" id="CHEBI:43474"/>
        <dbReference type="ChEBI" id="CHEBI:63576"/>
        <dbReference type="EC" id="2.4.99.16"/>
    </reaction>
</comment>
<name>A0A2P5Z4P5_9XANT</name>
<feature type="binding site" evidence="6">
    <location>
        <position position="778"/>
    </location>
    <ligand>
        <name>alpha-maltose 1-phosphate</name>
        <dbReference type="ChEBI" id="CHEBI:63576"/>
    </ligand>
</feature>
<comment type="caution">
    <text evidence="9">The sequence shown here is derived from an EMBL/GenBank/DDBJ whole genome shotgun (WGS) entry which is preliminary data.</text>
</comment>
<dbReference type="InterPro" id="IPR049171">
    <property type="entry name" value="GLGE_C"/>
</dbReference>
<dbReference type="InterPro" id="IPR021828">
    <property type="entry name" value="GlgE_dom_N/S"/>
</dbReference>
<dbReference type="Gene3D" id="2.60.40.10">
    <property type="entry name" value="Immunoglobulins"/>
    <property type="match status" value="1"/>
</dbReference>
<accession>A0A2P5Z4P5</accession>
<evidence type="ECO:0000256" key="1">
    <source>
        <dbReference type="ARBA" id="ARBA00011738"/>
    </source>
</evidence>
<dbReference type="Pfam" id="PF11896">
    <property type="entry name" value="GlgE_dom_N_S"/>
    <property type="match status" value="1"/>
</dbReference>
<feature type="binding site" evidence="6">
    <location>
        <begin position="917"/>
        <end position="918"/>
    </location>
    <ligand>
        <name>alpha-maltose 1-phosphate</name>
        <dbReference type="ChEBI" id="CHEBI:63576"/>
    </ligand>
</feature>
<dbReference type="PANTHER" id="PTHR47786">
    <property type="entry name" value="ALPHA-1,4-GLUCAN:MALTOSE-1-PHOSPHATE MALTOSYLTRANSFERASE"/>
    <property type="match status" value="1"/>
</dbReference>
<feature type="binding site" evidence="6">
    <location>
        <position position="705"/>
    </location>
    <ligand>
        <name>alpha-maltose 1-phosphate</name>
        <dbReference type="ChEBI" id="CHEBI:63576"/>
    </ligand>
</feature>
<evidence type="ECO:0000256" key="3">
    <source>
        <dbReference type="ARBA" id="ARBA00022679"/>
    </source>
</evidence>
<gene>
    <name evidence="6" type="primary">glgE</name>
    <name evidence="9" type="ORF">XsacCFBP4641_09380</name>
</gene>
<dbReference type="InterPro" id="IPR013783">
    <property type="entry name" value="Ig-like_fold"/>
</dbReference>
<dbReference type="SUPFAM" id="SSF51445">
    <property type="entry name" value="(Trans)glycosidases"/>
    <property type="match status" value="2"/>
</dbReference>
<dbReference type="EMBL" id="MDEK01000007">
    <property type="protein sequence ID" value="PPU82859.1"/>
    <property type="molecule type" value="Genomic_DNA"/>
</dbReference>
<comment type="subunit">
    <text evidence="1 6">Homodimer.</text>
</comment>
<dbReference type="Gene3D" id="3.20.20.80">
    <property type="entry name" value="Glycosidases"/>
    <property type="match status" value="2"/>
</dbReference>
<organism evidence="9 10">
    <name type="scientific">Xanthomonas sacchari</name>
    <dbReference type="NCBI Taxonomy" id="56458"/>
    <lineage>
        <taxon>Bacteria</taxon>
        <taxon>Pseudomonadati</taxon>
        <taxon>Pseudomonadota</taxon>
        <taxon>Gammaproteobacteria</taxon>
        <taxon>Lysobacterales</taxon>
        <taxon>Lysobacteraceae</taxon>
        <taxon>Xanthomonas</taxon>
    </lineage>
</organism>
<comment type="function">
    <text evidence="6">Maltosyltransferase that uses maltose 1-phosphate (M1P) as the sugar donor to elongate linear or branched alpha-(1-&gt;4)-glucans. Is involved in a branched alpha-glucan biosynthetic pathway from trehalose, together with TreS, Mak and GlgB.</text>
</comment>
<evidence type="ECO:0000256" key="5">
    <source>
        <dbReference type="ARBA" id="ARBA00048735"/>
    </source>
</evidence>
<dbReference type="GO" id="GO:0004553">
    <property type="term" value="F:hydrolase activity, hydrolyzing O-glycosyl compounds"/>
    <property type="evidence" value="ECO:0007669"/>
    <property type="project" value="InterPro"/>
</dbReference>
<dbReference type="GeneID" id="93880596"/>
<dbReference type="SMART" id="SM00642">
    <property type="entry name" value="Aamy"/>
    <property type="match status" value="1"/>
</dbReference>
<feature type="site" description="Transition state stabilizer" evidence="6">
    <location>
        <position position="864"/>
    </location>
</feature>
<feature type="active site" description="Proton donor" evidence="6">
    <location>
        <position position="806"/>
    </location>
</feature>
<evidence type="ECO:0000256" key="4">
    <source>
        <dbReference type="ARBA" id="ARBA00023277"/>
    </source>
</evidence>
<sequence length="1053" mass="116468">MHVCLLSPFPPHDAAVLDAAMAAAQAQGCDHIVLPNPFAQDAQGRLHDPAADDAVGQTQLRHWLQRAEQHGLRVLLDLRIDEIGGGSRLLQEHPHWFRARSSALPDPRAERAAPDIAVGRFASAEEGAGLAQWWSARLVDWLRSGVAGFRVLQPERIPAPLWRTLIDGVHAQAPQARLLAWTPGLGLDALRGLAGAGFDAAFSSLAWWDGRGDWFFDEDSALRALARCVVATVDAETASDTPLPLPRAQRQRLAAAFGGVWAIAAQDTPTEHGQPASAQHGSSESDASAPAASLPDATASLRLRPLLRDGALTAVAVEPLDAAPWLVLLNSDRDHLLPVPGPALLRLLGDSEGLLSDHGEPIQGEQGGTLEAGEVRIYRSLPARPVLTAARARTPAEVAAGEARVCIEAVTPSVDDGRFPVKRTVGDRVCVEADAFCDGHDRIAVALLWRAADARTWSSTPMRALGNDRWRGEFPLQRLGRYEFRIEAWRDVYATTHADLEKKRAAGTLLPVDVQEALAQVEAARGRSRGALATRLKAIATRIARTDDLAEKAQLLLEPDTADAMARADAKPFRTEYPMTFRVEAERRAAHFASWYELFPRSQSGDPQRHGTFDDVIARLPHIQAMGFDVLYMPPIHPIGEKNRKGRNNAVTAEPGEPGSPYAIGSAEGGHTEVHPELGGLDGFRRLRAAAAEHGLELALDFAIQCAPDHPWLRDHPDWFTWRADGSIPYAENPPKKYQDIVNVDFYASGAVPALWNALRDAVLFWVNEGVTLFRVDNPHTKPFPFWEWLIAEVRGRHPQVVFLSEAFTRPKPMYRLAKVGFSQSYTYFTWRQHKAELQAYIEELNSGAPIECFRPHFFVNTPDINPLFLQHSGRSGHLIRAALATTLSGLWGMYQGFELCEATPLPGKEEYLDSEKYQLRVWPERAPGDIVEEITRLNLLRRQHPELQSHLGTRFYVAHNEQVLYFGKFLDEAHLARGRSLVLVAVSLDPHAAQNAQIEVPLWELGLPDHASVAVRDLWDGHDFTWYGKTQHIRLDPSRPFSLWRIRAGVPA</sequence>
<evidence type="ECO:0000256" key="2">
    <source>
        <dbReference type="ARBA" id="ARBA00022676"/>
    </source>
</evidence>
<dbReference type="Gene3D" id="2.60.40.1180">
    <property type="entry name" value="Golgi alpha-mannosidase II"/>
    <property type="match status" value="1"/>
</dbReference>
<feature type="compositionally biased region" description="Low complexity" evidence="7">
    <location>
        <begin position="282"/>
        <end position="294"/>
    </location>
</feature>
<dbReference type="EC" id="2.4.99.16" evidence="6"/>
<comment type="similarity">
    <text evidence="6">Belongs to the glycosyl hydrolase 13 family. GlgE subfamily.</text>
</comment>
<protein>
    <recommendedName>
        <fullName evidence="6">Alpha-1,4-glucan:maltose-1-phosphate maltosyltransferase</fullName>
        <shortName evidence="6">GMPMT</shortName>
        <ecNumber evidence="6">2.4.99.16</ecNumber>
    </recommendedName>
    <alternativeName>
        <fullName evidence="6">(1-&gt;4)-alpha-D-glucan:maltose-1-phosphate alpha-D-maltosyltransferase</fullName>
    </alternativeName>
</protein>
<dbReference type="Proteomes" id="UP000247346">
    <property type="component" value="Unassembled WGS sequence"/>
</dbReference>
<dbReference type="Gene3D" id="1.20.58.80">
    <property type="entry name" value="Phosphotransferase system, lactose/cellobiose-type IIA subunit"/>
    <property type="match status" value="1"/>
</dbReference>
<dbReference type="OrthoDB" id="9805159at2"/>